<accession>A0ABS9X2Y0</accession>
<dbReference type="Pfam" id="PF00271">
    <property type="entry name" value="Helicase_C"/>
    <property type="match status" value="1"/>
</dbReference>
<dbReference type="InterPro" id="IPR014001">
    <property type="entry name" value="Helicase_ATP-bd"/>
</dbReference>
<dbReference type="InterPro" id="IPR001650">
    <property type="entry name" value="Helicase_C-like"/>
</dbReference>
<evidence type="ECO:0000313" key="11">
    <source>
        <dbReference type="EMBL" id="MCI2284584.1"/>
    </source>
</evidence>
<dbReference type="Proteomes" id="UP001139646">
    <property type="component" value="Unassembled WGS sequence"/>
</dbReference>
<dbReference type="Pfam" id="PF03880">
    <property type="entry name" value="DbpA"/>
    <property type="match status" value="1"/>
</dbReference>
<name>A0ABS9X2Y0_9GAMM</name>
<keyword evidence="4 7" id="KW-0067">ATP-binding</keyword>
<dbReference type="PROSITE" id="PS51192">
    <property type="entry name" value="HELICASE_ATP_BIND_1"/>
    <property type="match status" value="1"/>
</dbReference>
<evidence type="ECO:0000259" key="9">
    <source>
        <dbReference type="PROSITE" id="PS51194"/>
    </source>
</evidence>
<feature type="short sequence motif" description="Q motif" evidence="6">
    <location>
        <begin position="12"/>
        <end position="40"/>
    </location>
</feature>
<gene>
    <name evidence="11" type="primary">dbpA</name>
    <name evidence="11" type="ORF">L3081_15770</name>
</gene>
<dbReference type="EMBL" id="JAKKSL010000003">
    <property type="protein sequence ID" value="MCI2284584.1"/>
    <property type="molecule type" value="Genomic_DNA"/>
</dbReference>
<feature type="domain" description="Helicase C-terminal" evidence="9">
    <location>
        <begin position="224"/>
        <end position="386"/>
    </location>
</feature>
<dbReference type="PANTHER" id="PTHR47959">
    <property type="entry name" value="ATP-DEPENDENT RNA HELICASE RHLE-RELATED"/>
    <property type="match status" value="1"/>
</dbReference>
<keyword evidence="3 7" id="KW-0347">Helicase</keyword>
<sequence>MSVITNNGKSPLAFSSLNLHKDLLKNLTSLGYQEMTPIQAQSLPKMLVGKDVIAQAKTGSGKTAAFGLALLEKLQVKRFRIQSMVLCPTRELADQVATEIRKLARAVHNIKVLTLCGGTPFGPQIGSLEHGAHIIVGTPGRIEEHVIKGTLKLDDLNLLVLDEADRMLEMGFEAALDNIIERTPLDRQTLLFSATFPKQIQAISESIMTDPVMVQISASEDQSNISQQFYAIENEIERFEALRLLLLANPVESTVIFCNTKKETQAVCNNLHDDGFSVLALHGDLEQRDRDQTLLRFANKSAAILVATDVAARGLDIDSLDLVVNYHIAHDSEIHIHRIGRTGRAGAQGKAISLFSDKERYKVGLIEDTLDQVIKPELLPSTEVLNNARAQAKMSTIQIDGGKKQKVRPGDILGALTSKNTDAKNSGTELQGKDVGKINVLDNKSYVAVNKKVLKTALRKLSTGKMKGRTYKVRHLTV</sequence>
<evidence type="ECO:0000259" key="10">
    <source>
        <dbReference type="PROSITE" id="PS51195"/>
    </source>
</evidence>
<dbReference type="GO" id="GO:0016787">
    <property type="term" value="F:hydrolase activity"/>
    <property type="evidence" value="ECO:0007669"/>
    <property type="project" value="UniProtKB-KW"/>
</dbReference>
<dbReference type="EC" id="3.6.4.13" evidence="11"/>
<dbReference type="InterPro" id="IPR044742">
    <property type="entry name" value="DEAD/DEAH_RhlB"/>
</dbReference>
<dbReference type="RefSeq" id="WP_242287067.1">
    <property type="nucleotide sequence ID" value="NZ_JAKKSL010000003.1"/>
</dbReference>
<proteinExistence type="inferred from homology"/>
<evidence type="ECO:0000313" key="12">
    <source>
        <dbReference type="Proteomes" id="UP001139646"/>
    </source>
</evidence>
<dbReference type="InterPro" id="IPR014014">
    <property type="entry name" value="RNA_helicase_DEAD_Q_motif"/>
</dbReference>
<evidence type="ECO:0000259" key="8">
    <source>
        <dbReference type="PROSITE" id="PS51192"/>
    </source>
</evidence>
<dbReference type="InterPro" id="IPR011545">
    <property type="entry name" value="DEAD/DEAH_box_helicase_dom"/>
</dbReference>
<dbReference type="PROSITE" id="PS51194">
    <property type="entry name" value="HELICASE_CTER"/>
    <property type="match status" value="1"/>
</dbReference>
<reference evidence="11" key="1">
    <citation type="submission" date="2022-01" db="EMBL/GenBank/DDBJ databases">
        <title>Colwellia maritima, isolated from seawater.</title>
        <authorList>
            <person name="Kristyanto S."/>
            <person name="Jung J."/>
            <person name="Jeon C.O."/>
        </authorList>
    </citation>
    <scope>NUCLEOTIDE SEQUENCE</scope>
    <source>
        <strain evidence="11">MSW7</strain>
    </source>
</reference>
<dbReference type="InterPro" id="IPR050079">
    <property type="entry name" value="DEAD_box_RNA_helicase"/>
</dbReference>
<organism evidence="11 12">
    <name type="scientific">Colwellia maritima</name>
    <dbReference type="NCBI Taxonomy" id="2912588"/>
    <lineage>
        <taxon>Bacteria</taxon>
        <taxon>Pseudomonadati</taxon>
        <taxon>Pseudomonadota</taxon>
        <taxon>Gammaproteobacteria</taxon>
        <taxon>Alteromonadales</taxon>
        <taxon>Colwelliaceae</taxon>
        <taxon>Colwellia</taxon>
    </lineage>
</organism>
<evidence type="ECO:0000256" key="2">
    <source>
        <dbReference type="ARBA" id="ARBA00022801"/>
    </source>
</evidence>
<evidence type="ECO:0000256" key="4">
    <source>
        <dbReference type="ARBA" id="ARBA00022840"/>
    </source>
</evidence>
<dbReference type="Gene3D" id="3.30.70.330">
    <property type="match status" value="1"/>
</dbReference>
<dbReference type="SMART" id="SM00490">
    <property type="entry name" value="HELICc"/>
    <property type="match status" value="1"/>
</dbReference>
<evidence type="ECO:0000256" key="6">
    <source>
        <dbReference type="PROSITE-ProRule" id="PRU00552"/>
    </source>
</evidence>
<dbReference type="SUPFAM" id="SSF52540">
    <property type="entry name" value="P-loop containing nucleoside triphosphate hydrolases"/>
    <property type="match status" value="1"/>
</dbReference>
<comment type="similarity">
    <text evidence="5 7">Belongs to the DEAD box helicase family.</text>
</comment>
<feature type="domain" description="Helicase ATP-binding" evidence="8">
    <location>
        <begin position="43"/>
        <end position="214"/>
    </location>
</feature>
<evidence type="ECO:0000256" key="3">
    <source>
        <dbReference type="ARBA" id="ARBA00022806"/>
    </source>
</evidence>
<dbReference type="InterPro" id="IPR027417">
    <property type="entry name" value="P-loop_NTPase"/>
</dbReference>
<keyword evidence="1 7" id="KW-0547">Nucleotide-binding</keyword>
<dbReference type="InterPro" id="IPR005580">
    <property type="entry name" value="DbpA/CsdA_RNA-bd_dom"/>
</dbReference>
<evidence type="ECO:0000256" key="1">
    <source>
        <dbReference type="ARBA" id="ARBA00022741"/>
    </source>
</evidence>
<dbReference type="CDD" id="cd00268">
    <property type="entry name" value="DEADc"/>
    <property type="match status" value="1"/>
</dbReference>
<dbReference type="GO" id="GO:0003724">
    <property type="term" value="F:RNA helicase activity"/>
    <property type="evidence" value="ECO:0007669"/>
    <property type="project" value="UniProtKB-EC"/>
</dbReference>
<keyword evidence="12" id="KW-1185">Reference proteome</keyword>
<feature type="domain" description="DEAD-box RNA helicase Q" evidence="10">
    <location>
        <begin position="12"/>
        <end position="40"/>
    </location>
</feature>
<dbReference type="PANTHER" id="PTHR47959:SF1">
    <property type="entry name" value="ATP-DEPENDENT RNA HELICASE DBPA"/>
    <property type="match status" value="1"/>
</dbReference>
<protein>
    <submittedName>
        <fullName evidence="11">ATP-dependent RNA helicase DbpA</fullName>
        <ecNumber evidence="11">3.6.4.13</ecNumber>
    </submittedName>
</protein>
<dbReference type="PROSITE" id="PS00039">
    <property type="entry name" value="DEAD_ATP_HELICASE"/>
    <property type="match status" value="1"/>
</dbReference>
<dbReference type="SMART" id="SM00487">
    <property type="entry name" value="DEXDc"/>
    <property type="match status" value="1"/>
</dbReference>
<dbReference type="CDD" id="cd18787">
    <property type="entry name" value="SF2_C_DEAD"/>
    <property type="match status" value="1"/>
</dbReference>
<evidence type="ECO:0000256" key="5">
    <source>
        <dbReference type="ARBA" id="ARBA00038437"/>
    </source>
</evidence>
<dbReference type="InterPro" id="IPR000629">
    <property type="entry name" value="RNA-helicase_DEAD-box_CS"/>
</dbReference>
<dbReference type="Gene3D" id="3.40.50.300">
    <property type="entry name" value="P-loop containing nucleotide triphosphate hydrolases"/>
    <property type="match status" value="2"/>
</dbReference>
<dbReference type="InterPro" id="IPR012677">
    <property type="entry name" value="Nucleotide-bd_a/b_plait_sf"/>
</dbReference>
<dbReference type="PROSITE" id="PS51195">
    <property type="entry name" value="Q_MOTIF"/>
    <property type="match status" value="1"/>
</dbReference>
<keyword evidence="2 7" id="KW-0378">Hydrolase</keyword>
<dbReference type="Pfam" id="PF00270">
    <property type="entry name" value="DEAD"/>
    <property type="match status" value="1"/>
</dbReference>
<comment type="caution">
    <text evidence="11">The sequence shown here is derived from an EMBL/GenBank/DDBJ whole genome shotgun (WGS) entry which is preliminary data.</text>
</comment>
<dbReference type="NCBIfam" id="NF008744">
    <property type="entry name" value="PRK11776.1"/>
    <property type="match status" value="1"/>
</dbReference>
<evidence type="ECO:0000256" key="7">
    <source>
        <dbReference type="RuleBase" id="RU000492"/>
    </source>
</evidence>